<dbReference type="AlphaFoldDB" id="W7HMM1"/>
<protein>
    <recommendedName>
        <fullName evidence="1">F-box domain-containing protein</fullName>
    </recommendedName>
</protein>
<dbReference type="Pfam" id="PF12937">
    <property type="entry name" value="F-box-like"/>
    <property type="match status" value="1"/>
</dbReference>
<dbReference type="HOGENOM" id="CLU_2277409_0_0_1"/>
<dbReference type="InterPro" id="IPR001810">
    <property type="entry name" value="F-box_dom"/>
</dbReference>
<reference evidence="2 3" key="1">
    <citation type="submission" date="2013-05" db="EMBL/GenBank/DDBJ databases">
        <title>Drechslerella stenobrocha genome reveals carnivorous origination and mechanical trapping mechanism of predatory fungi.</title>
        <authorList>
            <person name="Liu X."/>
            <person name="Zhang W."/>
            <person name="Liu K."/>
        </authorList>
    </citation>
    <scope>NUCLEOTIDE SEQUENCE [LARGE SCALE GENOMIC DNA]</scope>
    <source>
        <strain evidence="2 3">248</strain>
    </source>
</reference>
<dbReference type="OrthoDB" id="3219396at2759"/>
<organism evidence="2 3">
    <name type="scientific">Drechslerella stenobrocha 248</name>
    <dbReference type="NCBI Taxonomy" id="1043628"/>
    <lineage>
        <taxon>Eukaryota</taxon>
        <taxon>Fungi</taxon>
        <taxon>Dikarya</taxon>
        <taxon>Ascomycota</taxon>
        <taxon>Pezizomycotina</taxon>
        <taxon>Orbiliomycetes</taxon>
        <taxon>Orbiliales</taxon>
        <taxon>Orbiliaceae</taxon>
        <taxon>Drechslerella</taxon>
    </lineage>
</organism>
<dbReference type="Gene3D" id="1.20.1280.50">
    <property type="match status" value="1"/>
</dbReference>
<feature type="domain" description="F-box" evidence="1">
    <location>
        <begin position="3"/>
        <end position="49"/>
    </location>
</feature>
<dbReference type="SUPFAM" id="SSF81383">
    <property type="entry name" value="F-box domain"/>
    <property type="match status" value="1"/>
</dbReference>
<keyword evidence="3" id="KW-1185">Reference proteome</keyword>
<dbReference type="EMBL" id="KI966443">
    <property type="protein sequence ID" value="EWC44369.1"/>
    <property type="molecule type" value="Genomic_DNA"/>
</dbReference>
<sequence length="102" mass="11837">MSINHLPNEILVQILDDYSLELEDLALLSRVSRHWHGAILPALYKSYTLRFHPWLEPDDERKLESFMKYGNYVKYVRVFGDKLDSKISKVGLVIASLAKFAV</sequence>
<gene>
    <name evidence="2" type="ORF">DRE_01195</name>
</gene>
<proteinExistence type="predicted"/>
<accession>W7HMM1</accession>
<evidence type="ECO:0000313" key="3">
    <source>
        <dbReference type="Proteomes" id="UP000024837"/>
    </source>
</evidence>
<evidence type="ECO:0000259" key="1">
    <source>
        <dbReference type="Pfam" id="PF12937"/>
    </source>
</evidence>
<evidence type="ECO:0000313" key="2">
    <source>
        <dbReference type="EMBL" id="EWC44369.1"/>
    </source>
</evidence>
<dbReference type="Proteomes" id="UP000024837">
    <property type="component" value="Unassembled WGS sequence"/>
</dbReference>
<name>W7HMM1_9PEZI</name>
<dbReference type="InterPro" id="IPR036047">
    <property type="entry name" value="F-box-like_dom_sf"/>
</dbReference>